<proteinExistence type="predicted"/>
<reference evidence="1 2" key="1">
    <citation type="submission" date="2009-07" db="EMBL/GenBank/DDBJ databases">
        <authorList>
            <person name="Madupu R."/>
            <person name="Sebastian Y."/>
            <person name="Durkin A.S."/>
            <person name="Torralba M."/>
            <person name="Methe B."/>
            <person name="Sutton G.G."/>
            <person name="Strausberg R.L."/>
            <person name="Nelson K.E."/>
        </authorList>
    </citation>
    <scope>NUCLEOTIDE SEQUENCE [LARGE SCALE GENOMIC DNA]</scope>
    <source>
        <strain evidence="1 2">RM3268</strain>
    </source>
</reference>
<dbReference type="RefSeq" id="WP_005871482.1">
    <property type="nucleotide sequence ID" value="NZ_ACYG01000025.1"/>
</dbReference>
<organism evidence="1 2">
    <name type="scientific">Campylobacter gracilis RM3268</name>
    <dbReference type="NCBI Taxonomy" id="553220"/>
    <lineage>
        <taxon>Bacteria</taxon>
        <taxon>Pseudomonadati</taxon>
        <taxon>Campylobacterota</taxon>
        <taxon>Epsilonproteobacteria</taxon>
        <taxon>Campylobacterales</taxon>
        <taxon>Campylobacteraceae</taxon>
        <taxon>Campylobacter</taxon>
    </lineage>
</organism>
<dbReference type="AlphaFoldDB" id="C8PI60"/>
<comment type="caution">
    <text evidence="1">The sequence shown here is derived from an EMBL/GenBank/DDBJ whole genome shotgun (WGS) entry which is preliminary data.</text>
</comment>
<dbReference type="EMBL" id="ACYG01000025">
    <property type="protein sequence ID" value="EEV17450.1"/>
    <property type="molecule type" value="Genomic_DNA"/>
</dbReference>
<dbReference type="Proteomes" id="UP000005709">
    <property type="component" value="Unassembled WGS sequence"/>
</dbReference>
<protein>
    <submittedName>
        <fullName evidence="1">Uncharacterized protein</fullName>
    </submittedName>
</protein>
<keyword evidence="2" id="KW-1185">Reference proteome</keyword>
<gene>
    <name evidence="1" type="ORF">CAMGR0001_0041</name>
</gene>
<sequence length="47" mass="5547">MEYFKPFFVKIPGRAREDDHTARMIRSSRRYCKMRSPPTSITAAKIV</sequence>
<evidence type="ECO:0000313" key="2">
    <source>
        <dbReference type="Proteomes" id="UP000005709"/>
    </source>
</evidence>
<evidence type="ECO:0000313" key="1">
    <source>
        <dbReference type="EMBL" id="EEV17450.1"/>
    </source>
</evidence>
<accession>C8PI60</accession>
<name>C8PI60_9BACT</name>